<evidence type="ECO:0000313" key="2">
    <source>
        <dbReference type="EMBL" id="PLW50838.1"/>
    </source>
</evidence>
<dbReference type="SUPFAM" id="SSF141571">
    <property type="entry name" value="Pentapeptide repeat-like"/>
    <property type="match status" value="1"/>
</dbReference>
<dbReference type="AlphaFoldDB" id="A0A2N5VLH9"/>
<dbReference type="EMBL" id="PGCI01000008">
    <property type="protein sequence ID" value="PLW50838.1"/>
    <property type="molecule type" value="Genomic_DNA"/>
</dbReference>
<proteinExistence type="predicted"/>
<organism evidence="2 3">
    <name type="scientific">Puccinia coronata f. sp. avenae</name>
    <dbReference type="NCBI Taxonomy" id="200324"/>
    <lineage>
        <taxon>Eukaryota</taxon>
        <taxon>Fungi</taxon>
        <taxon>Dikarya</taxon>
        <taxon>Basidiomycota</taxon>
        <taxon>Pucciniomycotina</taxon>
        <taxon>Pucciniomycetes</taxon>
        <taxon>Pucciniales</taxon>
        <taxon>Pucciniaceae</taxon>
        <taxon>Puccinia</taxon>
    </lineage>
</organism>
<dbReference type="Proteomes" id="UP000235392">
    <property type="component" value="Unassembled WGS sequence"/>
</dbReference>
<reference evidence="2 3" key="1">
    <citation type="submission" date="2017-11" db="EMBL/GenBank/DDBJ databases">
        <title>De novo assembly and phasing of dikaryotic genomes from two isolates of Puccinia coronata f. sp. avenae, the causal agent of oat crown rust.</title>
        <authorList>
            <person name="Miller M.E."/>
            <person name="Zhang Y."/>
            <person name="Omidvar V."/>
            <person name="Sperschneider J."/>
            <person name="Schwessinger B."/>
            <person name="Raley C."/>
            <person name="Palmer J.M."/>
            <person name="Garnica D."/>
            <person name="Upadhyaya N."/>
            <person name="Rathjen J."/>
            <person name="Taylor J.M."/>
            <person name="Park R.F."/>
            <person name="Dodds P.N."/>
            <person name="Hirsch C.D."/>
            <person name="Kianian S.F."/>
            <person name="Figueroa M."/>
        </authorList>
    </citation>
    <scope>NUCLEOTIDE SEQUENCE [LARGE SCALE GENOMIC DNA]</scope>
    <source>
        <strain evidence="2">12SD80</strain>
    </source>
</reference>
<evidence type="ECO:0000256" key="1">
    <source>
        <dbReference type="SAM" id="MobiDB-lite"/>
    </source>
</evidence>
<protein>
    <submittedName>
        <fullName evidence="2">Uncharacterized protein</fullName>
    </submittedName>
</protein>
<name>A0A2N5VLH9_9BASI</name>
<accession>A0A2N5VLH9</accession>
<feature type="region of interest" description="Disordered" evidence="1">
    <location>
        <begin position="359"/>
        <end position="383"/>
    </location>
</feature>
<comment type="caution">
    <text evidence="2">The sequence shown here is derived from an EMBL/GenBank/DDBJ whole genome shotgun (WGS) entry which is preliminary data.</text>
</comment>
<gene>
    <name evidence="2" type="ORF">PCASD_01152</name>
</gene>
<sequence length="383" mass="40380">MSPGTLCPWLGTCQVFGGYLLADTGAGLGVWPVRKQVPAGTPLCITTWRPVSAGGNMPACEGLLAKQAATCSASSLQPAQQAGCNLIGKQAATCSASRLQPGREAGSRLQPAGRAGSRLQHTACYPLGKQVAACYPLGKQVAACYLLGEQVTGFSLLGEQVSGCYLLGEQVAGCYLLTEQIAAFQLLAKQVTGCYLLGKQVAAGNLLGQQFTGCNLLAEQFAGCNLLGKQVAASNCFTAMRPVGERPAIMQTGVRRNSSDRSVQQVLTCQTDPPDESDLSNLPVQRVTLVGQTCPTSEHVGQLFRPDDLLDMSAQLLRAGWTSTSDIWLARAVRLAGPTTRRTAPLDLEMSWAVRQVSDTGHQQVGSTTCRTTSSDNWSDGPV</sequence>
<evidence type="ECO:0000313" key="3">
    <source>
        <dbReference type="Proteomes" id="UP000235392"/>
    </source>
</evidence>